<name>A0A0R1SBX3_9LACO</name>
<dbReference type="AlphaFoldDB" id="A0A0R1SBX3"/>
<dbReference type="Proteomes" id="UP000051647">
    <property type="component" value="Unassembled WGS sequence"/>
</dbReference>
<feature type="region of interest" description="Disordered" evidence="1">
    <location>
        <begin position="224"/>
        <end position="244"/>
    </location>
</feature>
<comment type="caution">
    <text evidence="2">The sequence shown here is derived from an EMBL/GenBank/DDBJ whole genome shotgun (WGS) entry which is preliminary data.</text>
</comment>
<evidence type="ECO:0000313" key="3">
    <source>
        <dbReference type="Proteomes" id="UP000051647"/>
    </source>
</evidence>
<dbReference type="STRING" id="1423815.FC27_GL000514"/>
<dbReference type="EMBL" id="AZFA01000013">
    <property type="protein sequence ID" value="KRL66639.1"/>
    <property type="molecule type" value="Genomic_DNA"/>
</dbReference>
<sequence length="258" mass="30148">MKKFVLLLTNDPSHLTDIQQKIIEYLQTVPDVNIEVFDEGNQTFDAQDQISLATVVIADVTHLDEKMNYRLGICMGLDRTVVQIMPQGQKLPDYFLNQSSWPYPKDDDQQDFLEHLNYLIHVEDEVNAAVEKYQATKHEKADKSKQTPEELTTSLNLAFQSALDQLAKYEFIEDDNYAGLDDEFDEELDELDSDSDDELEDDIDEDLDDSFEADEYALDELFAEEDDDDEEMERLKREAEEEERNKRFLEYYDSGLFF</sequence>
<evidence type="ECO:0000256" key="1">
    <source>
        <dbReference type="SAM" id="MobiDB-lite"/>
    </source>
</evidence>
<gene>
    <name evidence="2" type="ORF">FC27_GL000514</name>
</gene>
<dbReference type="RefSeq" id="WP_010624517.1">
    <property type="nucleotide sequence ID" value="NZ_AZFA01000013.1"/>
</dbReference>
<evidence type="ECO:0000313" key="2">
    <source>
        <dbReference type="EMBL" id="KRL66639.1"/>
    </source>
</evidence>
<protein>
    <submittedName>
        <fullName evidence="2">Uncharacterized protein</fullName>
    </submittedName>
</protein>
<reference evidence="2 3" key="1">
    <citation type="journal article" date="2015" name="Genome Announc.">
        <title>Expanding the biotechnology potential of lactobacilli through comparative genomics of 213 strains and associated genera.</title>
        <authorList>
            <person name="Sun Z."/>
            <person name="Harris H.M."/>
            <person name="McCann A."/>
            <person name="Guo C."/>
            <person name="Argimon S."/>
            <person name="Zhang W."/>
            <person name="Yang X."/>
            <person name="Jeffery I.B."/>
            <person name="Cooney J.C."/>
            <person name="Kagawa T.F."/>
            <person name="Liu W."/>
            <person name="Song Y."/>
            <person name="Salvetti E."/>
            <person name="Wrobel A."/>
            <person name="Rasinkangas P."/>
            <person name="Parkhill J."/>
            <person name="Rea M.C."/>
            <person name="O'Sullivan O."/>
            <person name="Ritari J."/>
            <person name="Douillard F.P."/>
            <person name="Paul Ross R."/>
            <person name="Yang R."/>
            <person name="Briner A.E."/>
            <person name="Felis G.E."/>
            <person name="de Vos W.M."/>
            <person name="Barrangou R."/>
            <person name="Klaenhammer T.R."/>
            <person name="Caufield P.W."/>
            <person name="Cui Y."/>
            <person name="Zhang H."/>
            <person name="O'Toole P.W."/>
        </authorList>
    </citation>
    <scope>NUCLEOTIDE SEQUENCE [LARGE SCALE GENOMIC DNA]</scope>
    <source>
        <strain evidence="2 3">DSM 14857</strain>
    </source>
</reference>
<feature type="compositionally biased region" description="Basic and acidic residues" evidence="1">
    <location>
        <begin position="233"/>
        <end position="244"/>
    </location>
</feature>
<organism evidence="2 3">
    <name type="scientific">Companilactobacillus versmoldensis DSM 14857 = KCTC 3814</name>
    <dbReference type="NCBI Taxonomy" id="1423815"/>
    <lineage>
        <taxon>Bacteria</taxon>
        <taxon>Bacillati</taxon>
        <taxon>Bacillota</taxon>
        <taxon>Bacilli</taxon>
        <taxon>Lactobacillales</taxon>
        <taxon>Lactobacillaceae</taxon>
        <taxon>Companilactobacillus</taxon>
    </lineage>
</organism>
<proteinExistence type="predicted"/>
<dbReference type="PATRIC" id="fig|1423815.3.peg.521"/>
<accession>A0A0R1SBX3</accession>
<keyword evidence="3" id="KW-1185">Reference proteome</keyword>